<protein>
    <submittedName>
        <fullName evidence="2">Uncharacterized protein</fullName>
    </submittedName>
</protein>
<sequence length="145" mass="16538">MQHPRGKTNSLTTGITPENCCPAPPTSFKWWTKENSMTTNDDDDDDTFFQNTSPLHSLTQSNDRIKNGTSFPPLFGKPPFPKFPTGIHFNPNATPQTKNELFDNRNHTRKLSPTALFKSRTKENLTTTRTTRMMIHSSKTPRDEQ</sequence>
<proteinExistence type="predicted"/>
<accession>A0AAV4V3V8</accession>
<feature type="region of interest" description="Disordered" evidence="1">
    <location>
        <begin position="1"/>
        <end position="27"/>
    </location>
</feature>
<evidence type="ECO:0000256" key="1">
    <source>
        <dbReference type="SAM" id="MobiDB-lite"/>
    </source>
</evidence>
<name>A0AAV4V3V8_CAEEX</name>
<feature type="compositionally biased region" description="Polar residues" evidence="1">
    <location>
        <begin position="55"/>
        <end position="70"/>
    </location>
</feature>
<reference evidence="2 3" key="1">
    <citation type="submission" date="2021-06" db="EMBL/GenBank/DDBJ databases">
        <title>Caerostris extrusa draft genome.</title>
        <authorList>
            <person name="Kono N."/>
            <person name="Arakawa K."/>
        </authorList>
    </citation>
    <scope>NUCLEOTIDE SEQUENCE [LARGE SCALE GENOMIC DNA]</scope>
</reference>
<evidence type="ECO:0000313" key="3">
    <source>
        <dbReference type="Proteomes" id="UP001054945"/>
    </source>
</evidence>
<comment type="caution">
    <text evidence="2">The sequence shown here is derived from an EMBL/GenBank/DDBJ whole genome shotgun (WGS) entry which is preliminary data.</text>
</comment>
<feature type="compositionally biased region" description="Polar residues" evidence="1">
    <location>
        <begin position="7"/>
        <end position="16"/>
    </location>
</feature>
<organism evidence="2 3">
    <name type="scientific">Caerostris extrusa</name>
    <name type="common">Bark spider</name>
    <name type="synonym">Caerostris bankana</name>
    <dbReference type="NCBI Taxonomy" id="172846"/>
    <lineage>
        <taxon>Eukaryota</taxon>
        <taxon>Metazoa</taxon>
        <taxon>Ecdysozoa</taxon>
        <taxon>Arthropoda</taxon>
        <taxon>Chelicerata</taxon>
        <taxon>Arachnida</taxon>
        <taxon>Araneae</taxon>
        <taxon>Araneomorphae</taxon>
        <taxon>Entelegynae</taxon>
        <taxon>Araneoidea</taxon>
        <taxon>Araneidae</taxon>
        <taxon>Caerostris</taxon>
    </lineage>
</organism>
<keyword evidence="3" id="KW-1185">Reference proteome</keyword>
<dbReference type="Proteomes" id="UP001054945">
    <property type="component" value="Unassembled WGS sequence"/>
</dbReference>
<dbReference type="EMBL" id="BPLR01013898">
    <property type="protein sequence ID" value="GIY64589.1"/>
    <property type="molecule type" value="Genomic_DNA"/>
</dbReference>
<dbReference type="AlphaFoldDB" id="A0AAV4V3V8"/>
<gene>
    <name evidence="2" type="ORF">CEXT_718971</name>
</gene>
<feature type="region of interest" description="Disordered" evidence="1">
    <location>
        <begin position="55"/>
        <end position="145"/>
    </location>
</feature>
<evidence type="ECO:0000313" key="2">
    <source>
        <dbReference type="EMBL" id="GIY64589.1"/>
    </source>
</evidence>